<dbReference type="EMBL" id="LNXV01000005">
    <property type="protein sequence ID" value="KTC86362.1"/>
    <property type="molecule type" value="Genomic_DNA"/>
</dbReference>
<dbReference type="PATRIC" id="fig|29422.6.peg.898"/>
<feature type="region of interest" description="Disordered" evidence="1">
    <location>
        <begin position="94"/>
        <end position="125"/>
    </location>
</feature>
<dbReference type="STRING" id="29422.Lbru_0856"/>
<protein>
    <submittedName>
        <fullName evidence="2">Uncharacterized protein</fullName>
    </submittedName>
</protein>
<dbReference type="AlphaFoldDB" id="Q49J94"/>
<evidence type="ECO:0000313" key="3">
    <source>
        <dbReference type="EMBL" id="KTC86362.1"/>
    </source>
</evidence>
<dbReference type="RefSeq" id="WP_058440951.1">
    <property type="nucleotide sequence ID" value="NZ_CAAAHU010000010.1"/>
</dbReference>
<evidence type="ECO:0000313" key="2">
    <source>
        <dbReference type="EMBL" id="AAX56182.1"/>
    </source>
</evidence>
<reference evidence="2" key="1">
    <citation type="journal article" date="2005" name="Proc. Natl. Acad. Sci. U.S.A.">
        <title>Coevolution between nonhomologous but functionally similar proteins and their conserved partners in the Legionella pathogenesis system.</title>
        <authorList>
            <person name="Feldman M."/>
            <person name="Zusman T."/>
            <person name="Hagag S."/>
            <person name="Segal G."/>
        </authorList>
    </citation>
    <scope>NUCLEOTIDE SEQUENCE</scope>
</reference>
<reference evidence="3 4" key="2">
    <citation type="submission" date="2015-11" db="EMBL/GenBank/DDBJ databases">
        <title>Genomic analysis of 38 Legionella species identifies large and diverse effector repertoires.</title>
        <authorList>
            <person name="Burstein D."/>
            <person name="Amaro F."/>
            <person name="Zusman T."/>
            <person name="Lifshitz Z."/>
            <person name="Cohen O."/>
            <person name="Gilbert J.A."/>
            <person name="Pupko T."/>
            <person name="Shuman H.A."/>
            <person name="Segal G."/>
        </authorList>
    </citation>
    <scope>NUCLEOTIDE SEQUENCE [LARGE SCALE GENOMIC DNA]</scope>
    <source>
        <strain evidence="3 4">ATCC 43878</strain>
    </source>
</reference>
<evidence type="ECO:0000313" key="4">
    <source>
        <dbReference type="Proteomes" id="UP000054742"/>
    </source>
</evidence>
<dbReference type="EMBL" id="AY860650">
    <property type="protein sequence ID" value="AAX56182.1"/>
    <property type="molecule type" value="Genomic_DNA"/>
</dbReference>
<name>Q49J94_9GAMM</name>
<proteinExistence type="predicted"/>
<dbReference type="Proteomes" id="UP000054742">
    <property type="component" value="Unassembled WGS sequence"/>
</dbReference>
<accession>Q49J94</accession>
<gene>
    <name evidence="3" type="ORF">Lbru_0856</name>
</gene>
<sequence length="125" mass="13230">MAAEENNKMTVVGLSRSRHSVFSTNVPNIPAPKKELTPDNLLAAVQGLVSAPMTKGVVNPLTQVTAIKSNPANDKANTVVAQCTNRIKTRISAVQKEIAGPATPPEVTTGKDDSHNYSPPNPFNT</sequence>
<keyword evidence="4" id="KW-1185">Reference proteome</keyword>
<evidence type="ECO:0000256" key="1">
    <source>
        <dbReference type="SAM" id="MobiDB-lite"/>
    </source>
</evidence>
<organism evidence="2">
    <name type="scientific">Legionella brunensis</name>
    <dbReference type="NCBI Taxonomy" id="29422"/>
    <lineage>
        <taxon>Bacteria</taxon>
        <taxon>Pseudomonadati</taxon>
        <taxon>Pseudomonadota</taxon>
        <taxon>Gammaproteobacteria</taxon>
        <taxon>Legionellales</taxon>
        <taxon>Legionellaceae</taxon>
        <taxon>Legionella</taxon>
    </lineage>
</organism>